<evidence type="ECO:0000313" key="8">
    <source>
        <dbReference type="Proteomes" id="UP000294028"/>
    </source>
</evidence>
<dbReference type="AlphaFoldDB" id="A0A482TEX0"/>
<feature type="compositionally biased region" description="Basic and acidic residues" evidence="5">
    <location>
        <begin position="1"/>
        <end position="16"/>
    </location>
</feature>
<feature type="region of interest" description="Disordered" evidence="5">
    <location>
        <begin position="1"/>
        <end position="23"/>
    </location>
</feature>
<reference evidence="7 8" key="1">
    <citation type="submission" date="2018-12" db="EMBL/GenBank/DDBJ databases">
        <title>Genome analysis provides insights into bioremediation potentialities of Halogeometricum borinquense strain N11.</title>
        <authorList>
            <person name="Najjari A."/>
            <person name="Youssef N."/>
            <person name="Fhoula I."/>
            <person name="Ben Dhia O."/>
            <person name="Mahjoubi M."/>
            <person name="Ouzari H.I."/>
            <person name="Cherif A."/>
        </authorList>
    </citation>
    <scope>NUCLEOTIDE SEQUENCE [LARGE SCALE GENOMIC DNA]</scope>
    <source>
        <strain evidence="7 8">N11</strain>
    </source>
</reference>
<feature type="transmembrane region" description="Helical" evidence="6">
    <location>
        <begin position="49"/>
        <end position="69"/>
    </location>
</feature>
<dbReference type="OMA" id="YRIPYIG"/>
<dbReference type="RefSeq" id="WP_006055604.1">
    <property type="nucleotide sequence ID" value="NZ_RZHH01000002.1"/>
</dbReference>
<comment type="caution">
    <text evidence="7">The sequence shown here is derived from an EMBL/GenBank/DDBJ whole genome shotgun (WGS) entry which is preliminary data.</text>
</comment>
<protein>
    <submittedName>
        <fullName evidence="7">S26 family signal peptidase</fullName>
    </submittedName>
</protein>
<evidence type="ECO:0000256" key="2">
    <source>
        <dbReference type="ARBA" id="ARBA00022692"/>
    </source>
</evidence>
<evidence type="ECO:0000256" key="6">
    <source>
        <dbReference type="SAM" id="Phobius"/>
    </source>
</evidence>
<keyword evidence="4 6" id="KW-0472">Membrane</keyword>
<dbReference type="EMBL" id="RZHH01000002">
    <property type="protein sequence ID" value="RYJ14906.1"/>
    <property type="molecule type" value="Genomic_DNA"/>
</dbReference>
<dbReference type="GeneID" id="9992032"/>
<name>A0A482TEX0_9EURY</name>
<dbReference type="SUPFAM" id="SSF51306">
    <property type="entry name" value="LexA/Signal peptidase"/>
    <property type="match status" value="1"/>
</dbReference>
<proteinExistence type="predicted"/>
<sequence>MNDDQGERDTTDDAPRPEPNAVSVKSSDTFLHRFLNAEDGILLFVRETLVSVSAVVAIGLLLFAISGVWPPMVAVESGSMEPHMYRGDLIFITAPDRFTPDYAYGDTGIVTVDIGSEKGFSSFNGPGSVIVYDPPSRAGSPIIHRARFYVEAEENWYDKANPNYINADSCAELRNCPAPHAGFITKGDANGRYDQASGIAEPVKTEWIDGVAHVRIPYLGYVRLELAGMFAPMPVSAHVDSVNAQTDTAPGFESTNQTVSVV</sequence>
<evidence type="ECO:0000256" key="5">
    <source>
        <dbReference type="SAM" id="MobiDB-lite"/>
    </source>
</evidence>
<dbReference type="GO" id="GO:0006465">
    <property type="term" value="P:signal peptide processing"/>
    <property type="evidence" value="ECO:0007669"/>
    <property type="project" value="InterPro"/>
</dbReference>
<dbReference type="PANTHER" id="PTHR10806">
    <property type="entry name" value="SIGNAL PEPTIDASE COMPLEX CATALYTIC SUBUNIT SEC11"/>
    <property type="match status" value="1"/>
</dbReference>
<dbReference type="InterPro" id="IPR036286">
    <property type="entry name" value="LexA/Signal_pep-like_sf"/>
</dbReference>
<dbReference type="CDD" id="cd06530">
    <property type="entry name" value="S26_SPase_I"/>
    <property type="match status" value="1"/>
</dbReference>
<dbReference type="InterPro" id="IPR019533">
    <property type="entry name" value="Peptidase_S26"/>
</dbReference>
<comment type="subcellular location">
    <subcellularLocation>
        <location evidence="1">Membrane</location>
    </subcellularLocation>
</comment>
<dbReference type="Proteomes" id="UP000294028">
    <property type="component" value="Unassembled WGS sequence"/>
</dbReference>
<gene>
    <name evidence="7" type="ORF">ELS19_13695</name>
</gene>
<keyword evidence="2 6" id="KW-0812">Transmembrane</keyword>
<evidence type="ECO:0000256" key="4">
    <source>
        <dbReference type="ARBA" id="ARBA00023136"/>
    </source>
</evidence>
<dbReference type="PANTHER" id="PTHR10806:SF6">
    <property type="entry name" value="SIGNAL PEPTIDASE COMPLEX CATALYTIC SUBUNIT SEC11"/>
    <property type="match status" value="1"/>
</dbReference>
<accession>A0A482TEX0</accession>
<organism evidence="7 8">
    <name type="scientific">Halogeometricum borinquense</name>
    <dbReference type="NCBI Taxonomy" id="60847"/>
    <lineage>
        <taxon>Archaea</taxon>
        <taxon>Methanobacteriati</taxon>
        <taxon>Methanobacteriota</taxon>
        <taxon>Stenosarchaea group</taxon>
        <taxon>Halobacteria</taxon>
        <taxon>Halobacteriales</taxon>
        <taxon>Haloferacaceae</taxon>
        <taxon>Halogeometricum</taxon>
    </lineage>
</organism>
<dbReference type="InterPro" id="IPR001733">
    <property type="entry name" value="Peptidase_S26B"/>
</dbReference>
<dbReference type="GO" id="GO:0016020">
    <property type="term" value="C:membrane"/>
    <property type="evidence" value="ECO:0007669"/>
    <property type="project" value="UniProtKB-SubCell"/>
</dbReference>
<evidence type="ECO:0000256" key="3">
    <source>
        <dbReference type="ARBA" id="ARBA00022989"/>
    </source>
</evidence>
<dbReference type="GO" id="GO:0004252">
    <property type="term" value="F:serine-type endopeptidase activity"/>
    <property type="evidence" value="ECO:0007669"/>
    <property type="project" value="InterPro"/>
</dbReference>
<evidence type="ECO:0000313" key="7">
    <source>
        <dbReference type="EMBL" id="RYJ14906.1"/>
    </source>
</evidence>
<keyword evidence="3 6" id="KW-1133">Transmembrane helix</keyword>
<evidence type="ECO:0000256" key="1">
    <source>
        <dbReference type="ARBA" id="ARBA00004370"/>
    </source>
</evidence>